<proteinExistence type="predicted"/>
<organism evidence="2 3">
    <name type="scientific">Sungkyunkwania multivorans</name>
    <dbReference type="NCBI Taxonomy" id="1173618"/>
    <lineage>
        <taxon>Bacteria</taxon>
        <taxon>Pseudomonadati</taxon>
        <taxon>Bacteroidota</taxon>
        <taxon>Flavobacteriia</taxon>
        <taxon>Flavobacteriales</taxon>
        <taxon>Flavobacteriaceae</taxon>
        <taxon>Sungkyunkwania</taxon>
    </lineage>
</organism>
<gene>
    <name evidence="2" type="ORF">ACFQ1M_14490</name>
</gene>
<protein>
    <submittedName>
        <fullName evidence="2">Uncharacterized protein</fullName>
    </submittedName>
</protein>
<keyword evidence="3" id="KW-1185">Reference proteome</keyword>
<accession>A0ABW3D014</accession>
<name>A0ABW3D014_9FLAO</name>
<dbReference type="EMBL" id="JBHTJH010000017">
    <property type="protein sequence ID" value="MFD0863420.1"/>
    <property type="molecule type" value="Genomic_DNA"/>
</dbReference>
<dbReference type="RefSeq" id="WP_386409446.1">
    <property type="nucleotide sequence ID" value="NZ_JBHTJH010000017.1"/>
</dbReference>
<evidence type="ECO:0000313" key="3">
    <source>
        <dbReference type="Proteomes" id="UP001596978"/>
    </source>
</evidence>
<comment type="caution">
    <text evidence="2">The sequence shown here is derived from an EMBL/GenBank/DDBJ whole genome shotgun (WGS) entry which is preliminary data.</text>
</comment>
<feature type="transmembrane region" description="Helical" evidence="1">
    <location>
        <begin position="129"/>
        <end position="146"/>
    </location>
</feature>
<keyword evidence="1" id="KW-0812">Transmembrane</keyword>
<evidence type="ECO:0000256" key="1">
    <source>
        <dbReference type="SAM" id="Phobius"/>
    </source>
</evidence>
<feature type="transmembrane region" description="Helical" evidence="1">
    <location>
        <begin position="12"/>
        <end position="31"/>
    </location>
</feature>
<reference evidence="3" key="1">
    <citation type="journal article" date="2019" name="Int. J. Syst. Evol. Microbiol.">
        <title>The Global Catalogue of Microorganisms (GCM) 10K type strain sequencing project: providing services to taxonomists for standard genome sequencing and annotation.</title>
        <authorList>
            <consortium name="The Broad Institute Genomics Platform"/>
            <consortium name="The Broad Institute Genome Sequencing Center for Infectious Disease"/>
            <person name="Wu L."/>
            <person name="Ma J."/>
        </authorList>
    </citation>
    <scope>NUCLEOTIDE SEQUENCE [LARGE SCALE GENOMIC DNA]</scope>
    <source>
        <strain evidence="3">CCUG 62952</strain>
    </source>
</reference>
<sequence>MKDSQTYLKGKSIFTVSLLVIGITILTVYLTGENYNRTVTSNLYLSLSIIGMALFLFMTYGLYRGVGLTDDFPTFKKFQTSDILAQSTDIPNIPNVEVGDGIGGFIMSVLLWIAMTVLIFVLLIVLETVFWLSIFVILTMLYWVFFRALKLVFATSYKTKGDIGISAIYSFAYTALYLGWIFGIVYLNEIWG</sequence>
<feature type="transmembrane region" description="Helical" evidence="1">
    <location>
        <begin position="167"/>
        <end position="187"/>
    </location>
</feature>
<evidence type="ECO:0000313" key="2">
    <source>
        <dbReference type="EMBL" id="MFD0863420.1"/>
    </source>
</evidence>
<feature type="transmembrane region" description="Helical" evidence="1">
    <location>
        <begin position="43"/>
        <end position="63"/>
    </location>
</feature>
<dbReference type="Proteomes" id="UP001596978">
    <property type="component" value="Unassembled WGS sequence"/>
</dbReference>
<keyword evidence="1" id="KW-0472">Membrane</keyword>
<keyword evidence="1" id="KW-1133">Transmembrane helix</keyword>
<feature type="transmembrane region" description="Helical" evidence="1">
    <location>
        <begin position="102"/>
        <end position="123"/>
    </location>
</feature>